<accession>A0A9W9ZW63</accession>
<evidence type="ECO:0000256" key="1">
    <source>
        <dbReference type="SAM" id="MobiDB-lite"/>
    </source>
</evidence>
<name>A0A9W9ZW63_9CNID</name>
<organism evidence="2 3">
    <name type="scientific">Desmophyllum pertusum</name>
    <dbReference type="NCBI Taxonomy" id="174260"/>
    <lineage>
        <taxon>Eukaryota</taxon>
        <taxon>Metazoa</taxon>
        <taxon>Cnidaria</taxon>
        <taxon>Anthozoa</taxon>
        <taxon>Hexacorallia</taxon>
        <taxon>Scleractinia</taxon>
        <taxon>Caryophylliina</taxon>
        <taxon>Caryophylliidae</taxon>
        <taxon>Desmophyllum</taxon>
    </lineage>
</organism>
<dbReference type="AlphaFoldDB" id="A0A9W9ZW63"/>
<evidence type="ECO:0000313" key="2">
    <source>
        <dbReference type="EMBL" id="KAJ7388981.1"/>
    </source>
</evidence>
<protein>
    <submittedName>
        <fullName evidence="2">Uncharacterized protein</fullName>
    </submittedName>
</protein>
<gene>
    <name evidence="2" type="ORF">OS493_034369</name>
</gene>
<feature type="region of interest" description="Disordered" evidence="1">
    <location>
        <begin position="1"/>
        <end position="23"/>
    </location>
</feature>
<reference evidence="2" key="1">
    <citation type="submission" date="2023-01" db="EMBL/GenBank/DDBJ databases">
        <title>Genome assembly of the deep-sea coral Lophelia pertusa.</title>
        <authorList>
            <person name="Herrera S."/>
            <person name="Cordes E."/>
        </authorList>
    </citation>
    <scope>NUCLEOTIDE SEQUENCE</scope>
    <source>
        <strain evidence="2">USNM1676648</strain>
        <tissue evidence="2">Polyp</tissue>
    </source>
</reference>
<feature type="compositionally biased region" description="Polar residues" evidence="1">
    <location>
        <begin position="1"/>
        <end position="16"/>
    </location>
</feature>
<sequence length="101" mass="11982">MKQDLSSNLSSRNTGLENKIQDLVSQKVQEQKDITKKTEERCNTVLLQMKSRMKDTQNEKNEIKRRFEREKKVLEATMQALTKELEKAKQEKKDLKKAEER</sequence>
<dbReference type="Proteomes" id="UP001163046">
    <property type="component" value="Unassembled WGS sequence"/>
</dbReference>
<evidence type="ECO:0000313" key="3">
    <source>
        <dbReference type="Proteomes" id="UP001163046"/>
    </source>
</evidence>
<comment type="caution">
    <text evidence="2">The sequence shown here is derived from an EMBL/GenBank/DDBJ whole genome shotgun (WGS) entry which is preliminary data.</text>
</comment>
<keyword evidence="3" id="KW-1185">Reference proteome</keyword>
<proteinExistence type="predicted"/>
<dbReference type="EMBL" id="MU825444">
    <property type="protein sequence ID" value="KAJ7388981.1"/>
    <property type="molecule type" value="Genomic_DNA"/>
</dbReference>